<gene>
    <name evidence="1" type="ORF">ASZ90_019134</name>
</gene>
<proteinExistence type="predicted"/>
<reference evidence="1" key="1">
    <citation type="journal article" date="2015" name="Proc. Natl. Acad. Sci. U.S.A.">
        <title>Networks of energetic and metabolic interactions define dynamics in microbial communities.</title>
        <authorList>
            <person name="Embree M."/>
            <person name="Liu J.K."/>
            <person name="Al-Bassam M.M."/>
            <person name="Zengler K."/>
        </authorList>
    </citation>
    <scope>NUCLEOTIDE SEQUENCE</scope>
</reference>
<evidence type="ECO:0000313" key="1">
    <source>
        <dbReference type="EMBL" id="KUG03498.1"/>
    </source>
</evidence>
<accession>A0A0W8E4C6</accession>
<dbReference type="EMBL" id="LNQE01001879">
    <property type="protein sequence ID" value="KUG03498.1"/>
    <property type="molecule type" value="Genomic_DNA"/>
</dbReference>
<organism evidence="1">
    <name type="scientific">hydrocarbon metagenome</name>
    <dbReference type="NCBI Taxonomy" id="938273"/>
    <lineage>
        <taxon>unclassified sequences</taxon>
        <taxon>metagenomes</taxon>
        <taxon>ecological metagenomes</taxon>
    </lineage>
</organism>
<comment type="caution">
    <text evidence="1">The sequence shown here is derived from an EMBL/GenBank/DDBJ whole genome shotgun (WGS) entry which is preliminary data.</text>
</comment>
<name>A0A0W8E4C6_9ZZZZ</name>
<protein>
    <submittedName>
        <fullName evidence="1">Uncharacterized protein</fullName>
    </submittedName>
</protein>
<sequence length="64" mass="7311">MAILKEAVIPLGRPLFIPKDGNLRKEDIIVESSGDYLLMERPDHFIIKNDECCRSIQVIVKTVE</sequence>
<dbReference type="AlphaFoldDB" id="A0A0W8E4C6"/>